<evidence type="ECO:0000313" key="6">
    <source>
        <dbReference type="Proteomes" id="UP001565368"/>
    </source>
</evidence>
<comment type="similarity">
    <text evidence="1">Belongs to the ATP-dependent AMP-binding enzyme family.</text>
</comment>
<evidence type="ECO:0000256" key="2">
    <source>
        <dbReference type="ARBA" id="ARBA00022598"/>
    </source>
</evidence>
<evidence type="ECO:0000313" key="5">
    <source>
        <dbReference type="EMBL" id="KAL1408151.1"/>
    </source>
</evidence>
<evidence type="ECO:0000256" key="1">
    <source>
        <dbReference type="ARBA" id="ARBA00006432"/>
    </source>
</evidence>
<proteinExistence type="inferred from homology"/>
<dbReference type="InterPro" id="IPR025110">
    <property type="entry name" value="AMP-bd_C"/>
</dbReference>
<comment type="caution">
    <text evidence="5">The sequence shown here is derived from an EMBL/GenBank/DDBJ whole genome shotgun (WGS) entry which is preliminary data.</text>
</comment>
<dbReference type="InterPro" id="IPR000873">
    <property type="entry name" value="AMP-dep_synth/lig_dom"/>
</dbReference>
<gene>
    <name evidence="5" type="ORF">Q8F55_004954</name>
</gene>
<dbReference type="CDD" id="cd05911">
    <property type="entry name" value="Firefly_Luc_like"/>
    <property type="match status" value="1"/>
</dbReference>
<reference evidence="5 6" key="1">
    <citation type="submission" date="2023-08" db="EMBL/GenBank/DDBJ databases">
        <title>Annotated Genome Sequence of Vanrija albida AlHP1.</title>
        <authorList>
            <person name="Herzog R."/>
        </authorList>
    </citation>
    <scope>NUCLEOTIDE SEQUENCE [LARGE SCALE GENOMIC DNA]</scope>
    <source>
        <strain evidence="5 6">AlHP1</strain>
    </source>
</reference>
<organism evidence="5 6">
    <name type="scientific">Vanrija albida</name>
    <dbReference type="NCBI Taxonomy" id="181172"/>
    <lineage>
        <taxon>Eukaryota</taxon>
        <taxon>Fungi</taxon>
        <taxon>Dikarya</taxon>
        <taxon>Basidiomycota</taxon>
        <taxon>Agaricomycotina</taxon>
        <taxon>Tremellomycetes</taxon>
        <taxon>Trichosporonales</taxon>
        <taxon>Trichosporonaceae</taxon>
        <taxon>Vanrija</taxon>
    </lineage>
</organism>
<name>A0ABR3Q0X3_9TREE</name>
<dbReference type="SUPFAM" id="SSF56801">
    <property type="entry name" value="Acetyl-CoA synthetase-like"/>
    <property type="match status" value="1"/>
</dbReference>
<keyword evidence="2" id="KW-0436">Ligase</keyword>
<accession>A0ABR3Q0X3</accession>
<dbReference type="InterPro" id="IPR042099">
    <property type="entry name" value="ANL_N_sf"/>
</dbReference>
<keyword evidence="6" id="KW-1185">Reference proteome</keyword>
<evidence type="ECO:0000259" key="3">
    <source>
        <dbReference type="Pfam" id="PF00501"/>
    </source>
</evidence>
<evidence type="ECO:0000259" key="4">
    <source>
        <dbReference type="Pfam" id="PF13193"/>
    </source>
</evidence>
<dbReference type="Gene3D" id="3.30.300.30">
    <property type="match status" value="1"/>
</dbReference>
<dbReference type="InterPro" id="IPR045851">
    <property type="entry name" value="AMP-bd_C_sf"/>
</dbReference>
<dbReference type="Pfam" id="PF13193">
    <property type="entry name" value="AMP-binding_C"/>
    <property type="match status" value="1"/>
</dbReference>
<dbReference type="PANTHER" id="PTHR24096:SF149">
    <property type="entry name" value="AMP-BINDING DOMAIN-CONTAINING PROTEIN-RELATED"/>
    <property type="match status" value="1"/>
</dbReference>
<feature type="domain" description="AMP-binding enzyme C-terminal" evidence="4">
    <location>
        <begin position="456"/>
        <end position="541"/>
    </location>
</feature>
<dbReference type="GeneID" id="95985997"/>
<dbReference type="Pfam" id="PF00501">
    <property type="entry name" value="AMP-binding"/>
    <property type="match status" value="1"/>
</dbReference>
<dbReference type="PANTHER" id="PTHR24096">
    <property type="entry name" value="LONG-CHAIN-FATTY-ACID--COA LIGASE"/>
    <property type="match status" value="1"/>
</dbReference>
<protein>
    <recommendedName>
        <fullName evidence="7">AMP-dependent synthetase/ligase domain-containing protein</fullName>
    </recommendedName>
</protein>
<feature type="domain" description="AMP-dependent synthetase/ligase" evidence="3">
    <location>
        <begin position="39"/>
        <end position="405"/>
    </location>
</feature>
<evidence type="ECO:0008006" key="7">
    <source>
        <dbReference type="Google" id="ProtNLM"/>
    </source>
</evidence>
<dbReference type="EMBL" id="JBBXJM010000004">
    <property type="protein sequence ID" value="KAL1408151.1"/>
    <property type="molecule type" value="Genomic_DNA"/>
</dbReference>
<dbReference type="Proteomes" id="UP001565368">
    <property type="component" value="Unassembled WGS sequence"/>
</dbReference>
<dbReference type="Gene3D" id="3.40.50.12780">
    <property type="entry name" value="N-terminal domain of ligase-like"/>
    <property type="match status" value="1"/>
</dbReference>
<dbReference type="RefSeq" id="XP_069208095.1">
    <property type="nucleotide sequence ID" value="XM_069353453.1"/>
</dbReference>
<sequence>MTIYTSDVPVPFLPKVGTFTYFFPEKEGDSPLPADVRDPNIVSFIDGLTGRELKRGELEDGALRFATGLRSLGISRGQTTCLFAPNSLEWIIAVLGFQAAGVCVSPPNVTYVRGELAHQYNNAGCSSFAVAPALLPAFEEARSLFKTPVPDDRVILLAPPDAPPHPKYKSLYQLLLARGKPEWFEGEEVHQPIWRCYSSGTTGLPKGVNSTHYNVTSQLQAAKTMYTKLDPKVDKTLAFLPFFHMYGLCFAVHQPLTSGVPVVVFPRFDEEPVLRGIEKYRISYAMVVPPVVLILLHSKLADKYDITSLRSMNCGAAPLSGELVDAFEQRYPHAKIVQGWGMTETTVAATLGTADQITTKELQNAVGRLMPTFELRLVGEDGVDVPRGERGEIWLRGPAMTPGYHENPEANEKSFAPGGWFKTGDVGTRSEDGWYRIVDRVKELIKYKGFQVAPAELEALLLQHPDVVDAGVVGVEIESLATELPRAYIVVKPGTPVATTAERERLTTGIYDWVKARVATHKNLRGGIVVVDVIPKSPSGKILRKDLRVRAAQEVKENPPARL</sequence>